<dbReference type="Gene3D" id="3.40.140.10">
    <property type="entry name" value="Cytidine Deaminase, domain 2"/>
    <property type="match status" value="1"/>
</dbReference>
<dbReference type="SUPFAM" id="SSF53927">
    <property type="entry name" value="Cytidine deaminase-like"/>
    <property type="match status" value="1"/>
</dbReference>
<dbReference type="RefSeq" id="WP_344953863.1">
    <property type="nucleotide sequence ID" value="NZ_BAAAZR010000065.1"/>
</dbReference>
<evidence type="ECO:0008006" key="3">
    <source>
        <dbReference type="Google" id="ProtNLM"/>
    </source>
</evidence>
<reference evidence="2" key="1">
    <citation type="journal article" date="2019" name="Int. J. Syst. Evol. Microbiol.">
        <title>The Global Catalogue of Microorganisms (GCM) 10K type strain sequencing project: providing services to taxonomists for standard genome sequencing and annotation.</title>
        <authorList>
            <consortium name="The Broad Institute Genomics Platform"/>
            <consortium name="The Broad Institute Genome Sequencing Center for Infectious Disease"/>
            <person name="Wu L."/>
            <person name="Ma J."/>
        </authorList>
    </citation>
    <scope>NUCLEOTIDE SEQUENCE [LARGE SCALE GENOMIC DNA]</scope>
    <source>
        <strain evidence="2">JCM 16908</strain>
    </source>
</reference>
<evidence type="ECO:0000313" key="1">
    <source>
        <dbReference type="EMBL" id="GAA3846826.1"/>
    </source>
</evidence>
<accession>A0ABP7JK02</accession>
<name>A0ABP7JK02_9ACTN</name>
<dbReference type="Proteomes" id="UP001500888">
    <property type="component" value="Unassembled WGS sequence"/>
</dbReference>
<evidence type="ECO:0000313" key="2">
    <source>
        <dbReference type="Proteomes" id="UP001500888"/>
    </source>
</evidence>
<comment type="caution">
    <text evidence="1">The sequence shown here is derived from an EMBL/GenBank/DDBJ whole genome shotgun (WGS) entry which is preliminary data.</text>
</comment>
<dbReference type="InterPro" id="IPR016193">
    <property type="entry name" value="Cytidine_deaminase-like"/>
</dbReference>
<proteinExistence type="predicted"/>
<gene>
    <name evidence="1" type="ORF">GCM10022226_83080</name>
</gene>
<sequence>MYAEANALLYAAKDDCTGTLYVTDESCWSCMKLICVIYLHTENGRDQMIADGMGRLAEAALKKEDPLRSGM</sequence>
<keyword evidence="2" id="KW-1185">Reference proteome</keyword>
<dbReference type="EMBL" id="BAAAZR010000065">
    <property type="protein sequence ID" value="GAA3846826.1"/>
    <property type="molecule type" value="Genomic_DNA"/>
</dbReference>
<organism evidence="1 2">
    <name type="scientific">Sphaerisporangium flaviroseum</name>
    <dbReference type="NCBI Taxonomy" id="509199"/>
    <lineage>
        <taxon>Bacteria</taxon>
        <taxon>Bacillati</taxon>
        <taxon>Actinomycetota</taxon>
        <taxon>Actinomycetes</taxon>
        <taxon>Streptosporangiales</taxon>
        <taxon>Streptosporangiaceae</taxon>
        <taxon>Sphaerisporangium</taxon>
    </lineage>
</organism>
<protein>
    <recommendedName>
        <fullName evidence="3">CMP/dCMP-type deaminase domain-containing protein</fullName>
    </recommendedName>
</protein>